<dbReference type="EMBL" id="JACGWN010000009">
    <property type="protein sequence ID" value="KAL0433149.1"/>
    <property type="molecule type" value="Genomic_DNA"/>
</dbReference>
<accession>A0AAW2VTU1</accession>
<name>A0AAW2VTU1_9LAMI</name>
<evidence type="ECO:0000259" key="1">
    <source>
        <dbReference type="Pfam" id="PF00582"/>
    </source>
</evidence>
<dbReference type="InterPro" id="IPR006016">
    <property type="entry name" value="UspA"/>
</dbReference>
<gene>
    <name evidence="2" type="ORF">Slati_2649200</name>
</gene>
<evidence type="ECO:0000313" key="2">
    <source>
        <dbReference type="EMBL" id="KAL0433149.1"/>
    </source>
</evidence>
<dbReference type="Pfam" id="PF00582">
    <property type="entry name" value="Usp"/>
    <property type="match status" value="1"/>
</dbReference>
<comment type="caution">
    <text evidence="2">The sequence shown here is derived from an EMBL/GenBank/DDBJ whole genome shotgun (WGS) entry which is preliminary data.</text>
</comment>
<protein>
    <recommendedName>
        <fullName evidence="1">UspA domain-containing protein</fullName>
    </recommendedName>
</protein>
<reference evidence="2" key="2">
    <citation type="journal article" date="2024" name="Plant">
        <title>Genomic evolution and insights into agronomic trait innovations of Sesamum species.</title>
        <authorList>
            <person name="Miao H."/>
            <person name="Wang L."/>
            <person name="Qu L."/>
            <person name="Liu H."/>
            <person name="Sun Y."/>
            <person name="Le M."/>
            <person name="Wang Q."/>
            <person name="Wei S."/>
            <person name="Zheng Y."/>
            <person name="Lin W."/>
            <person name="Duan Y."/>
            <person name="Cao H."/>
            <person name="Xiong S."/>
            <person name="Wang X."/>
            <person name="Wei L."/>
            <person name="Li C."/>
            <person name="Ma Q."/>
            <person name="Ju M."/>
            <person name="Zhao R."/>
            <person name="Li G."/>
            <person name="Mu C."/>
            <person name="Tian Q."/>
            <person name="Mei H."/>
            <person name="Zhang T."/>
            <person name="Gao T."/>
            <person name="Zhang H."/>
        </authorList>
    </citation>
    <scope>NUCLEOTIDE SEQUENCE</scope>
    <source>
        <strain evidence="2">KEN1</strain>
    </source>
</reference>
<proteinExistence type="predicted"/>
<dbReference type="PANTHER" id="PTHR47867:SF1">
    <property type="entry name" value="ADENINE NUCLEOTIDE ALPHA HYDROLASES-LIKE SUPERFAMILY PROTEIN"/>
    <property type="match status" value="1"/>
</dbReference>
<dbReference type="SUPFAM" id="SSF52402">
    <property type="entry name" value="Adenine nucleotide alpha hydrolases-like"/>
    <property type="match status" value="1"/>
</dbReference>
<dbReference type="AlphaFoldDB" id="A0AAW2VTU1"/>
<dbReference type="Gene3D" id="3.40.50.620">
    <property type="entry name" value="HUPs"/>
    <property type="match status" value="1"/>
</dbReference>
<reference evidence="2" key="1">
    <citation type="submission" date="2020-06" db="EMBL/GenBank/DDBJ databases">
        <authorList>
            <person name="Li T."/>
            <person name="Hu X."/>
            <person name="Zhang T."/>
            <person name="Song X."/>
            <person name="Zhang H."/>
            <person name="Dai N."/>
            <person name="Sheng W."/>
            <person name="Hou X."/>
            <person name="Wei L."/>
        </authorList>
    </citation>
    <scope>NUCLEOTIDE SEQUENCE</scope>
    <source>
        <strain evidence="2">KEN1</strain>
        <tissue evidence="2">Leaf</tissue>
    </source>
</reference>
<feature type="domain" description="UspA" evidence="1">
    <location>
        <begin position="9"/>
        <end position="176"/>
    </location>
</feature>
<dbReference type="InterPro" id="IPR014729">
    <property type="entry name" value="Rossmann-like_a/b/a_fold"/>
</dbReference>
<dbReference type="PANTHER" id="PTHR47867">
    <property type="entry name" value="ADENINE NUCLEOTIDE ALPHA HYDROLASES-LIKE SUPERFAMILY PROTEIN"/>
    <property type="match status" value="1"/>
</dbReference>
<sequence>MVGVNEAARKVMVVADPSRESAGALDYALSHAIVENDTLVLLHVETPNPWKNPFGALFKNPMSPGGSSRGGSQSLSFAAAAEGGGGGEVDFLDGMKRTCMARQPKVKVVAEKVEMTDGKDKASVIIAHSAASKVDLLIIGQRKTLSNALLGPRKVLSLKGFDTADYVVENSKCTSVAVQKKGQKAGYLLNSKTHKNFWLLA</sequence>
<organism evidence="2">
    <name type="scientific">Sesamum latifolium</name>
    <dbReference type="NCBI Taxonomy" id="2727402"/>
    <lineage>
        <taxon>Eukaryota</taxon>
        <taxon>Viridiplantae</taxon>
        <taxon>Streptophyta</taxon>
        <taxon>Embryophyta</taxon>
        <taxon>Tracheophyta</taxon>
        <taxon>Spermatophyta</taxon>
        <taxon>Magnoliopsida</taxon>
        <taxon>eudicotyledons</taxon>
        <taxon>Gunneridae</taxon>
        <taxon>Pentapetalae</taxon>
        <taxon>asterids</taxon>
        <taxon>lamiids</taxon>
        <taxon>Lamiales</taxon>
        <taxon>Pedaliaceae</taxon>
        <taxon>Sesamum</taxon>
    </lineage>
</organism>